<feature type="transmembrane region" description="Helical" evidence="1">
    <location>
        <begin position="92"/>
        <end position="114"/>
    </location>
</feature>
<keyword evidence="1" id="KW-0472">Membrane</keyword>
<proteinExistence type="predicted"/>
<dbReference type="EMBL" id="BOOP01000013">
    <property type="protein sequence ID" value="GII38164.1"/>
    <property type="molecule type" value="Genomic_DNA"/>
</dbReference>
<organism evidence="2 3">
    <name type="scientific">Planotetraspora phitsanulokensis</name>
    <dbReference type="NCBI Taxonomy" id="575192"/>
    <lineage>
        <taxon>Bacteria</taxon>
        <taxon>Bacillati</taxon>
        <taxon>Actinomycetota</taxon>
        <taxon>Actinomycetes</taxon>
        <taxon>Streptosporangiales</taxon>
        <taxon>Streptosporangiaceae</taxon>
        <taxon>Planotetraspora</taxon>
    </lineage>
</organism>
<evidence type="ECO:0000313" key="2">
    <source>
        <dbReference type="EMBL" id="GII38164.1"/>
    </source>
</evidence>
<dbReference type="RefSeq" id="WP_204073830.1">
    <property type="nucleotide sequence ID" value="NZ_BAABHI010000009.1"/>
</dbReference>
<keyword evidence="3" id="KW-1185">Reference proteome</keyword>
<reference evidence="2 3" key="1">
    <citation type="submission" date="2021-01" db="EMBL/GenBank/DDBJ databases">
        <title>Whole genome shotgun sequence of Planotetraspora phitsanulokensis NBRC 104273.</title>
        <authorList>
            <person name="Komaki H."/>
            <person name="Tamura T."/>
        </authorList>
    </citation>
    <scope>NUCLEOTIDE SEQUENCE [LARGE SCALE GENOMIC DNA]</scope>
    <source>
        <strain evidence="2 3">NBRC 104273</strain>
    </source>
</reference>
<feature type="transmembrane region" description="Helical" evidence="1">
    <location>
        <begin position="6"/>
        <end position="28"/>
    </location>
</feature>
<evidence type="ECO:0000256" key="1">
    <source>
        <dbReference type="SAM" id="Phobius"/>
    </source>
</evidence>
<evidence type="ECO:0000313" key="3">
    <source>
        <dbReference type="Proteomes" id="UP000622547"/>
    </source>
</evidence>
<name>A0A8J3XEU0_9ACTN</name>
<sequence>MSPRPAWLRLATAAGLAVAVTVALYAFGRIHTLDYASSLFGRRGDDANLLKAQVGTALLGLAVYQLILALWIYQRLPGAGAAPRPVHLAHRIGGAVLFVLSLPIAYHCITAYGVQTYSARVALHALSGCFFYGAFAAKVLIVRSRHLPGWALPLAGGTLFTLIALLWSSGALWQLAQP</sequence>
<protein>
    <submittedName>
        <fullName evidence="2">Uncharacterized protein</fullName>
    </submittedName>
</protein>
<comment type="caution">
    <text evidence="2">The sequence shown here is derived from an EMBL/GenBank/DDBJ whole genome shotgun (WGS) entry which is preliminary data.</text>
</comment>
<keyword evidence="1" id="KW-0812">Transmembrane</keyword>
<dbReference type="AlphaFoldDB" id="A0A8J3XEU0"/>
<dbReference type="InterPro" id="IPR045382">
    <property type="entry name" value="DUF6529"/>
</dbReference>
<feature type="transmembrane region" description="Helical" evidence="1">
    <location>
        <begin position="49"/>
        <end position="72"/>
    </location>
</feature>
<feature type="transmembrane region" description="Helical" evidence="1">
    <location>
        <begin position="147"/>
        <end position="167"/>
    </location>
</feature>
<gene>
    <name evidence="2" type="ORF">Pph01_31670</name>
</gene>
<dbReference type="Proteomes" id="UP000622547">
    <property type="component" value="Unassembled WGS sequence"/>
</dbReference>
<feature type="transmembrane region" description="Helical" evidence="1">
    <location>
        <begin position="121"/>
        <end position="141"/>
    </location>
</feature>
<dbReference type="Pfam" id="PF20139">
    <property type="entry name" value="DUF6529"/>
    <property type="match status" value="1"/>
</dbReference>
<accession>A0A8J3XEU0</accession>
<keyword evidence="1" id="KW-1133">Transmembrane helix</keyword>